<dbReference type="Gene3D" id="6.10.250.2800">
    <property type="match status" value="1"/>
</dbReference>
<gene>
    <name evidence="2" type="primary">IFT52_2</name>
    <name evidence="2" type="ORF">HK097_010303</name>
</gene>
<dbReference type="PANTHER" id="PTHR12969">
    <property type="entry name" value="NGD5/OSM-6/IFT52"/>
    <property type="match status" value="1"/>
</dbReference>
<dbReference type="GO" id="GO:0005814">
    <property type="term" value="C:centriole"/>
    <property type="evidence" value="ECO:0007669"/>
    <property type="project" value="TreeGrafter"/>
</dbReference>
<dbReference type="GO" id="GO:0060271">
    <property type="term" value="P:cilium assembly"/>
    <property type="evidence" value="ECO:0007669"/>
    <property type="project" value="TreeGrafter"/>
</dbReference>
<sequence length="88" mass="10239">PAVFPPQLRDLPPPNLDLFDLDEQFASERVRLAQVTNKCTDSDLEYYVRECGDILGVTDRLDTEKRDARHIIDHVFRSIVQWKKLNQG</sequence>
<dbReference type="Pfam" id="PF21178">
    <property type="entry name" value="Itf52_C"/>
    <property type="match status" value="1"/>
</dbReference>
<dbReference type="InterPro" id="IPR048643">
    <property type="entry name" value="Itf52_C"/>
</dbReference>
<dbReference type="CDD" id="cd23683">
    <property type="entry name" value="IFT52_CTD"/>
    <property type="match status" value="1"/>
</dbReference>
<comment type="caution">
    <text evidence="2">The sequence shown here is derived from an EMBL/GenBank/DDBJ whole genome shotgun (WGS) entry which is preliminary data.</text>
</comment>
<feature type="non-terminal residue" evidence="2">
    <location>
        <position position="1"/>
    </location>
</feature>
<organism evidence="2 3">
    <name type="scientific">Rhizophlyctis rosea</name>
    <dbReference type="NCBI Taxonomy" id="64517"/>
    <lineage>
        <taxon>Eukaryota</taxon>
        <taxon>Fungi</taxon>
        <taxon>Fungi incertae sedis</taxon>
        <taxon>Chytridiomycota</taxon>
        <taxon>Chytridiomycota incertae sedis</taxon>
        <taxon>Chytridiomycetes</taxon>
        <taxon>Rhizophlyctidales</taxon>
        <taxon>Rhizophlyctidaceae</taxon>
        <taxon>Rhizophlyctis</taxon>
    </lineage>
</organism>
<dbReference type="PANTHER" id="PTHR12969:SF7">
    <property type="entry name" value="INTRAFLAGELLAR TRANSPORT PROTEIN 52 HOMOLOG"/>
    <property type="match status" value="1"/>
</dbReference>
<accession>A0AAD5SA58</accession>
<dbReference type="GO" id="GO:0005929">
    <property type="term" value="C:cilium"/>
    <property type="evidence" value="ECO:0007669"/>
    <property type="project" value="TreeGrafter"/>
</dbReference>
<dbReference type="InterPro" id="IPR039975">
    <property type="entry name" value="IFT52"/>
</dbReference>
<keyword evidence="3" id="KW-1185">Reference proteome</keyword>
<dbReference type="GO" id="GO:0030992">
    <property type="term" value="C:intraciliary transport particle B"/>
    <property type="evidence" value="ECO:0007669"/>
    <property type="project" value="TreeGrafter"/>
</dbReference>
<evidence type="ECO:0000259" key="1">
    <source>
        <dbReference type="Pfam" id="PF21178"/>
    </source>
</evidence>
<evidence type="ECO:0000313" key="3">
    <source>
        <dbReference type="Proteomes" id="UP001212841"/>
    </source>
</evidence>
<dbReference type="Proteomes" id="UP001212841">
    <property type="component" value="Unassembled WGS sequence"/>
</dbReference>
<dbReference type="AlphaFoldDB" id="A0AAD5SA58"/>
<evidence type="ECO:0000313" key="2">
    <source>
        <dbReference type="EMBL" id="KAJ3048685.1"/>
    </source>
</evidence>
<name>A0AAD5SA58_9FUNG</name>
<feature type="domain" description="Intraflagellar transport protein 52 C-terminal" evidence="1">
    <location>
        <begin position="25"/>
        <end position="76"/>
    </location>
</feature>
<reference evidence="2" key="1">
    <citation type="submission" date="2020-05" db="EMBL/GenBank/DDBJ databases">
        <title>Phylogenomic resolution of chytrid fungi.</title>
        <authorList>
            <person name="Stajich J.E."/>
            <person name="Amses K."/>
            <person name="Simmons R."/>
            <person name="Seto K."/>
            <person name="Myers J."/>
            <person name="Bonds A."/>
            <person name="Quandt C.A."/>
            <person name="Barry K."/>
            <person name="Liu P."/>
            <person name="Grigoriev I."/>
            <person name="Longcore J.E."/>
            <person name="James T.Y."/>
        </authorList>
    </citation>
    <scope>NUCLEOTIDE SEQUENCE</scope>
    <source>
        <strain evidence="2">JEL0318</strain>
    </source>
</reference>
<protein>
    <submittedName>
        <fullName evidence="2">Intraflagellar transport protein 52</fullName>
    </submittedName>
</protein>
<proteinExistence type="predicted"/>
<dbReference type="EMBL" id="JADGJD010000752">
    <property type="protein sequence ID" value="KAJ3048685.1"/>
    <property type="molecule type" value="Genomic_DNA"/>
</dbReference>
<dbReference type="GO" id="GO:0042073">
    <property type="term" value="P:intraciliary transport"/>
    <property type="evidence" value="ECO:0007669"/>
    <property type="project" value="TreeGrafter"/>
</dbReference>